<evidence type="ECO:0000313" key="2">
    <source>
        <dbReference type="EMBL" id="QIN77807.1"/>
    </source>
</evidence>
<keyword evidence="1" id="KW-0472">Membrane</keyword>
<dbReference type="KEGG" id="rmar:GBA65_03940"/>
<keyword evidence="1" id="KW-1133">Transmembrane helix</keyword>
<dbReference type="Proteomes" id="UP000502706">
    <property type="component" value="Chromosome"/>
</dbReference>
<keyword evidence="3" id="KW-1185">Reference proteome</keyword>
<dbReference type="AlphaFoldDB" id="A0A6G8PUB4"/>
<evidence type="ECO:0000313" key="3">
    <source>
        <dbReference type="Proteomes" id="UP000502706"/>
    </source>
</evidence>
<reference evidence="2 3" key="1">
    <citation type="submission" date="2019-10" db="EMBL/GenBank/DDBJ databases">
        <title>Rubrobacter sp nov SCSIO 52915 isolated from a deep-sea sediment in the South China Sea.</title>
        <authorList>
            <person name="Chen R.W."/>
        </authorList>
    </citation>
    <scope>NUCLEOTIDE SEQUENCE [LARGE SCALE GENOMIC DNA]</scope>
    <source>
        <strain evidence="2 3">SCSIO 52915</strain>
    </source>
</reference>
<dbReference type="EMBL" id="CP045121">
    <property type="protein sequence ID" value="QIN77807.1"/>
    <property type="molecule type" value="Genomic_DNA"/>
</dbReference>
<dbReference type="RefSeq" id="WP_166395486.1">
    <property type="nucleotide sequence ID" value="NZ_CP045121.1"/>
</dbReference>
<sequence>MSILDVFVFLAVFFAILLSGRRLMARMKPGSGGPSAAMGIVRERYAWGELSRQEFEQMRSVLEG</sequence>
<proteinExistence type="predicted"/>
<accession>A0A6G8PUB4</accession>
<name>A0A6G8PUB4_9ACTN</name>
<protein>
    <submittedName>
        <fullName evidence="2">SHOCT domain-containing protein</fullName>
    </submittedName>
</protein>
<evidence type="ECO:0000256" key="1">
    <source>
        <dbReference type="SAM" id="Phobius"/>
    </source>
</evidence>
<gene>
    <name evidence="2" type="ORF">GBA65_03940</name>
</gene>
<feature type="transmembrane region" description="Helical" evidence="1">
    <location>
        <begin position="6"/>
        <end position="24"/>
    </location>
</feature>
<organism evidence="2 3">
    <name type="scientific">Rubrobacter marinus</name>
    <dbReference type="NCBI Taxonomy" id="2653852"/>
    <lineage>
        <taxon>Bacteria</taxon>
        <taxon>Bacillati</taxon>
        <taxon>Actinomycetota</taxon>
        <taxon>Rubrobacteria</taxon>
        <taxon>Rubrobacterales</taxon>
        <taxon>Rubrobacteraceae</taxon>
        <taxon>Rubrobacter</taxon>
    </lineage>
</organism>
<keyword evidence="1" id="KW-0812">Transmembrane</keyword>